<protein>
    <recommendedName>
        <fullName evidence="3">F-box domain-containing protein</fullName>
    </recommendedName>
</protein>
<organism evidence="1 2">
    <name type="scientific">Daedalea quercina L-15889</name>
    <dbReference type="NCBI Taxonomy" id="1314783"/>
    <lineage>
        <taxon>Eukaryota</taxon>
        <taxon>Fungi</taxon>
        <taxon>Dikarya</taxon>
        <taxon>Basidiomycota</taxon>
        <taxon>Agaricomycotina</taxon>
        <taxon>Agaricomycetes</taxon>
        <taxon>Polyporales</taxon>
        <taxon>Fomitopsis</taxon>
    </lineage>
</organism>
<dbReference type="AlphaFoldDB" id="A0A165SRZ6"/>
<dbReference type="OrthoDB" id="2788229at2759"/>
<evidence type="ECO:0000313" key="2">
    <source>
        <dbReference type="Proteomes" id="UP000076727"/>
    </source>
</evidence>
<accession>A0A165SRZ6</accession>
<dbReference type="Proteomes" id="UP000076727">
    <property type="component" value="Unassembled WGS sequence"/>
</dbReference>
<sequence>MHSDLNLPIELYDIIIDNLWDDQLALSACSLVCYAWLPTARLHKLRTVVLRTPERYERLRSVLLSPLVQNASIPLYVRELELGANPNDKTHDHFEVGDFWHNLGLVPLLCKFSKVENLHLNNLKWSFLPDEARRFTAAFPQLKRLAMKVAVFHSPEDLLLLLSSFPRLTSAAMAFVSWCDQDVVTRWTTAPSRPPKESTEPKFISLHNWRTDPTSYIAVISAAAVSRNTWRLALDELEWVGHEKFASDWMLARAYEQSTAFVNPLSEITAHLFAVEGRGMLESRPPLVSRLDALRVDIASMPGPQAWTSVRVIPFHVLDIREICYALGTVRACSIFHQLGERLAWMYLDRFLAGLLEDHPQLLSKFQLAVDFDGEAADYAGCMAVVEDSFNHNLSSLLERGARMCLTVTYPTGKLGGPEAHRQEIWWPRPSVDGATLQTCAR</sequence>
<keyword evidence="2" id="KW-1185">Reference proteome</keyword>
<name>A0A165SRZ6_9APHY</name>
<gene>
    <name evidence="1" type="ORF">DAEQUDRAFT_736179</name>
</gene>
<reference evidence="1 2" key="1">
    <citation type="journal article" date="2016" name="Mol. Biol. Evol.">
        <title>Comparative Genomics of Early-Diverging Mushroom-Forming Fungi Provides Insights into the Origins of Lignocellulose Decay Capabilities.</title>
        <authorList>
            <person name="Nagy L.G."/>
            <person name="Riley R."/>
            <person name="Tritt A."/>
            <person name="Adam C."/>
            <person name="Daum C."/>
            <person name="Floudas D."/>
            <person name="Sun H."/>
            <person name="Yadav J.S."/>
            <person name="Pangilinan J."/>
            <person name="Larsson K.H."/>
            <person name="Matsuura K."/>
            <person name="Barry K."/>
            <person name="Labutti K."/>
            <person name="Kuo R."/>
            <person name="Ohm R.A."/>
            <person name="Bhattacharya S.S."/>
            <person name="Shirouzu T."/>
            <person name="Yoshinaga Y."/>
            <person name="Martin F.M."/>
            <person name="Grigoriev I.V."/>
            <person name="Hibbett D.S."/>
        </authorList>
    </citation>
    <scope>NUCLEOTIDE SEQUENCE [LARGE SCALE GENOMIC DNA]</scope>
    <source>
        <strain evidence="1 2">L-15889</strain>
    </source>
</reference>
<evidence type="ECO:0000313" key="1">
    <source>
        <dbReference type="EMBL" id="KZT72402.1"/>
    </source>
</evidence>
<evidence type="ECO:0008006" key="3">
    <source>
        <dbReference type="Google" id="ProtNLM"/>
    </source>
</evidence>
<dbReference type="EMBL" id="KV429041">
    <property type="protein sequence ID" value="KZT72402.1"/>
    <property type="molecule type" value="Genomic_DNA"/>
</dbReference>
<proteinExistence type="predicted"/>